<gene>
    <name evidence="1" type="ORF">AAVZ08_10965</name>
</gene>
<sequence>MPILFFTKGIEIMVKLAFLNKAPYMCIRIIRQADMTSAGRFF</sequence>
<dbReference type="RefSeq" id="WP_347964285.1">
    <property type="nucleotide sequence ID" value="NZ_JBCNVQ010000003.1"/>
</dbReference>
<accession>A0ABV0I7F4</accession>
<evidence type="ECO:0000313" key="1">
    <source>
        <dbReference type="EMBL" id="MEO5287081.1"/>
    </source>
</evidence>
<dbReference type="Proteomes" id="UP001456307">
    <property type="component" value="Unassembled WGS sequence"/>
</dbReference>
<name>A0ABV0I7F4_9LACO</name>
<reference evidence="1 2" key="1">
    <citation type="submission" date="2024-04" db="EMBL/GenBank/DDBJ databases">
        <title>Limosilactobacillus allomucosae sp. nov., a novel species isolated from wild boar faecal samples as potential probiotics for domestic pigs.</title>
        <authorList>
            <person name="Chen B."/>
        </authorList>
    </citation>
    <scope>NUCLEOTIDE SEQUENCE [LARGE SCALE GENOMIC DNA]</scope>
    <source>
        <strain evidence="1 2">WILCCON 0055</strain>
    </source>
</reference>
<keyword evidence="2" id="KW-1185">Reference proteome</keyword>
<proteinExistence type="predicted"/>
<protein>
    <submittedName>
        <fullName evidence="1">Uncharacterized protein</fullName>
    </submittedName>
</protein>
<dbReference type="EMBL" id="JBCNVT010000002">
    <property type="protein sequence ID" value="MEO5287081.1"/>
    <property type="molecule type" value="Genomic_DNA"/>
</dbReference>
<evidence type="ECO:0000313" key="2">
    <source>
        <dbReference type="Proteomes" id="UP001456307"/>
    </source>
</evidence>
<comment type="caution">
    <text evidence="1">The sequence shown here is derived from an EMBL/GenBank/DDBJ whole genome shotgun (WGS) entry which is preliminary data.</text>
</comment>
<organism evidence="1 2">
    <name type="scientific">Limosilactobacillus allomucosae</name>
    <dbReference type="NCBI Taxonomy" id="3142938"/>
    <lineage>
        <taxon>Bacteria</taxon>
        <taxon>Bacillati</taxon>
        <taxon>Bacillota</taxon>
        <taxon>Bacilli</taxon>
        <taxon>Lactobacillales</taxon>
        <taxon>Lactobacillaceae</taxon>
        <taxon>Limosilactobacillus</taxon>
    </lineage>
</organism>